<organism evidence="1 2">
    <name type="scientific">Marinobacter xestospongiae</name>
    <dbReference type="NCBI Taxonomy" id="994319"/>
    <lineage>
        <taxon>Bacteria</taxon>
        <taxon>Pseudomonadati</taxon>
        <taxon>Pseudomonadota</taxon>
        <taxon>Gammaproteobacteria</taxon>
        <taxon>Pseudomonadales</taxon>
        <taxon>Marinobacteraceae</taxon>
        <taxon>Marinobacter</taxon>
    </lineage>
</organism>
<dbReference type="Proteomes" id="UP001269819">
    <property type="component" value="Unassembled WGS sequence"/>
</dbReference>
<name>A0ABU3W2E3_9GAMM</name>
<comment type="caution">
    <text evidence="1">The sequence shown here is derived from an EMBL/GenBank/DDBJ whole genome shotgun (WGS) entry which is preliminary data.</text>
</comment>
<proteinExistence type="predicted"/>
<keyword evidence="2" id="KW-1185">Reference proteome</keyword>
<sequence>MDDGYIRSATATVQNGVAKADGKLSVTTSSIHFEPYNKEFGLGPYKLERNAVVKVSKCWGKGGGILPVTSDGIELTLEDGSAYQFIVANPDDWLVLLGR</sequence>
<protein>
    <submittedName>
        <fullName evidence="1">Uncharacterized protein</fullName>
    </submittedName>
</protein>
<evidence type="ECO:0000313" key="1">
    <source>
        <dbReference type="EMBL" id="MDV2080697.1"/>
    </source>
</evidence>
<dbReference type="RefSeq" id="WP_316975072.1">
    <property type="nucleotide sequence ID" value="NZ_JAWIIJ010000017.1"/>
</dbReference>
<gene>
    <name evidence="1" type="ORF">RYS15_18580</name>
</gene>
<reference evidence="1 2" key="1">
    <citation type="submission" date="2023-10" db="EMBL/GenBank/DDBJ databases">
        <title>Characteristics and mechanism of a salt-tolerant marine origin heterotrophic nitrifying- aerobic denitrifying bacteria Marinobacter xestospongiae HN1.</title>
        <authorList>
            <person name="Qi R."/>
        </authorList>
    </citation>
    <scope>NUCLEOTIDE SEQUENCE [LARGE SCALE GENOMIC DNA]</scope>
    <source>
        <strain evidence="1 2">HN1</strain>
    </source>
</reference>
<evidence type="ECO:0000313" key="2">
    <source>
        <dbReference type="Proteomes" id="UP001269819"/>
    </source>
</evidence>
<dbReference type="EMBL" id="JAWIIJ010000017">
    <property type="protein sequence ID" value="MDV2080697.1"/>
    <property type="molecule type" value="Genomic_DNA"/>
</dbReference>
<accession>A0ABU3W2E3</accession>